<dbReference type="GO" id="GO:0016020">
    <property type="term" value="C:membrane"/>
    <property type="evidence" value="ECO:0007669"/>
    <property type="project" value="UniProtKB-SubCell"/>
</dbReference>
<feature type="transmembrane region" description="Helical" evidence="7">
    <location>
        <begin position="83"/>
        <end position="105"/>
    </location>
</feature>
<dbReference type="PANTHER" id="PTHR46641">
    <property type="entry name" value="FMRFAMIDE RECEPTOR-RELATED"/>
    <property type="match status" value="1"/>
</dbReference>
<feature type="region of interest" description="Disordered" evidence="6">
    <location>
        <begin position="372"/>
        <end position="403"/>
    </location>
</feature>
<feature type="transmembrane region" description="Helical" evidence="7">
    <location>
        <begin position="167"/>
        <end position="187"/>
    </location>
</feature>
<dbReference type="PANTHER" id="PTHR46641:SF25">
    <property type="entry name" value="CNMAMIDE RECEPTOR-RELATED"/>
    <property type="match status" value="1"/>
</dbReference>
<keyword evidence="2 5" id="KW-0812">Transmembrane</keyword>
<dbReference type="PROSITE" id="PS00237">
    <property type="entry name" value="G_PROTEIN_RECEP_F1_1"/>
    <property type="match status" value="1"/>
</dbReference>
<evidence type="ECO:0000256" key="2">
    <source>
        <dbReference type="ARBA" id="ARBA00022692"/>
    </source>
</evidence>
<feature type="domain" description="G-protein coupled receptors family 1 profile" evidence="8">
    <location>
        <begin position="63"/>
        <end position="334"/>
    </location>
</feature>
<comment type="similarity">
    <text evidence="5">Belongs to the G-protein coupled receptor 1 family.</text>
</comment>
<dbReference type="OrthoDB" id="10021696at2759"/>
<dbReference type="SUPFAM" id="SSF81321">
    <property type="entry name" value="Family A G protein-coupled receptor-like"/>
    <property type="match status" value="1"/>
</dbReference>
<evidence type="ECO:0000256" key="7">
    <source>
        <dbReference type="SAM" id="Phobius"/>
    </source>
</evidence>
<dbReference type="InterPro" id="IPR017452">
    <property type="entry name" value="GPCR_Rhodpsn_7TM"/>
</dbReference>
<protein>
    <recommendedName>
        <fullName evidence="8">G-protein coupled receptors family 1 profile domain-containing protein</fullName>
    </recommendedName>
</protein>
<proteinExistence type="inferred from homology"/>
<feature type="transmembrane region" description="Helical" evidence="7">
    <location>
        <begin position="48"/>
        <end position="71"/>
    </location>
</feature>
<keyword evidence="5" id="KW-0675">Receptor</keyword>
<feature type="transmembrane region" description="Helical" evidence="7">
    <location>
        <begin position="314"/>
        <end position="335"/>
    </location>
</feature>
<evidence type="ECO:0000313" key="9">
    <source>
        <dbReference type="EMBL" id="CAC5370824.1"/>
    </source>
</evidence>
<dbReference type="Gene3D" id="1.20.1070.10">
    <property type="entry name" value="Rhodopsin 7-helix transmembrane proteins"/>
    <property type="match status" value="1"/>
</dbReference>
<dbReference type="InterPro" id="IPR052954">
    <property type="entry name" value="GPCR-Ligand_Int"/>
</dbReference>
<evidence type="ECO:0000256" key="3">
    <source>
        <dbReference type="ARBA" id="ARBA00022989"/>
    </source>
</evidence>
<dbReference type="EMBL" id="CACVKT020001737">
    <property type="protein sequence ID" value="CAC5370824.1"/>
    <property type="molecule type" value="Genomic_DNA"/>
</dbReference>
<organism evidence="9 10">
    <name type="scientific">Mytilus coruscus</name>
    <name type="common">Sea mussel</name>
    <dbReference type="NCBI Taxonomy" id="42192"/>
    <lineage>
        <taxon>Eukaryota</taxon>
        <taxon>Metazoa</taxon>
        <taxon>Spiralia</taxon>
        <taxon>Lophotrochozoa</taxon>
        <taxon>Mollusca</taxon>
        <taxon>Bivalvia</taxon>
        <taxon>Autobranchia</taxon>
        <taxon>Pteriomorphia</taxon>
        <taxon>Mytilida</taxon>
        <taxon>Mytiloidea</taxon>
        <taxon>Mytilidae</taxon>
        <taxon>Mytilinae</taxon>
        <taxon>Mytilus</taxon>
    </lineage>
</organism>
<dbReference type="PRINTS" id="PR00237">
    <property type="entry name" value="GPCRRHODOPSN"/>
</dbReference>
<dbReference type="Pfam" id="PF00001">
    <property type="entry name" value="7tm_1"/>
    <property type="match status" value="1"/>
</dbReference>
<keyword evidence="5" id="KW-0297">G-protein coupled receptor</keyword>
<reference evidence="9 10" key="1">
    <citation type="submission" date="2020-06" db="EMBL/GenBank/DDBJ databases">
        <authorList>
            <person name="Li R."/>
            <person name="Bekaert M."/>
        </authorList>
    </citation>
    <scope>NUCLEOTIDE SEQUENCE [LARGE SCALE GENOMIC DNA]</scope>
    <source>
        <strain evidence="10">wild</strain>
    </source>
</reference>
<gene>
    <name evidence="9" type="ORF">MCOR_9504</name>
</gene>
<sequence>MDDTDCKFGFEVIEGITNATELDKLKWPCELRVFWVEIYPFVTLVRGLLSYGTAFIIVLGLMFNLTSLLVLTRKHMRKSTMNLYLSALAIYDCLALTMNFMIGVLRGQNKHINKDFQDHEDLCKFHGVIVEVFNLLSIWIIVSFTVERFIMIKFPLKGKQMMTPRRAVFVIIGVSLGVLVFSMHKIAVSGFEGDSVFGYAACKTRRAIFVEIIYFYVAFNTWFPTLTIVTLNIFILLEIRKNKKKRAQMTSQSMSKSDEKATKLLLLVSSAYVVLVLPLGLIQSTELIWNNTQKVLPTDPGYIYFMSTKIRLKWARAFFFFFYQLNFAVNFFLYVSSSSATRFRATLKMLLGIKVDAQEMTWNNTMKSRATKINSVAPAPSDDGPSSRDLHSKKTELIPESEA</sequence>
<evidence type="ECO:0000256" key="4">
    <source>
        <dbReference type="ARBA" id="ARBA00023136"/>
    </source>
</evidence>
<comment type="subcellular location">
    <subcellularLocation>
        <location evidence="1">Membrane</location>
    </subcellularLocation>
</comment>
<name>A0A6J8ARC3_MYTCO</name>
<dbReference type="Proteomes" id="UP000507470">
    <property type="component" value="Unassembled WGS sequence"/>
</dbReference>
<dbReference type="AlphaFoldDB" id="A0A6J8ARC3"/>
<evidence type="ECO:0000256" key="1">
    <source>
        <dbReference type="ARBA" id="ARBA00004370"/>
    </source>
</evidence>
<dbReference type="GO" id="GO:0004930">
    <property type="term" value="F:G protein-coupled receptor activity"/>
    <property type="evidence" value="ECO:0007669"/>
    <property type="project" value="UniProtKB-KW"/>
</dbReference>
<feature type="transmembrane region" description="Helical" evidence="7">
    <location>
        <begin position="264"/>
        <end position="282"/>
    </location>
</feature>
<dbReference type="CDD" id="cd14978">
    <property type="entry name" value="7tmA_FMRFamide_R-like"/>
    <property type="match status" value="1"/>
</dbReference>
<keyword evidence="5" id="KW-0807">Transducer</keyword>
<evidence type="ECO:0000256" key="5">
    <source>
        <dbReference type="RuleBase" id="RU000688"/>
    </source>
</evidence>
<evidence type="ECO:0000313" key="10">
    <source>
        <dbReference type="Proteomes" id="UP000507470"/>
    </source>
</evidence>
<keyword evidence="3 7" id="KW-1133">Transmembrane helix</keyword>
<keyword evidence="10" id="KW-1185">Reference proteome</keyword>
<dbReference type="PROSITE" id="PS50262">
    <property type="entry name" value="G_PROTEIN_RECEP_F1_2"/>
    <property type="match status" value="1"/>
</dbReference>
<keyword evidence="4 7" id="KW-0472">Membrane</keyword>
<dbReference type="InterPro" id="IPR000276">
    <property type="entry name" value="GPCR_Rhodpsn"/>
</dbReference>
<evidence type="ECO:0000259" key="8">
    <source>
        <dbReference type="PROSITE" id="PS50262"/>
    </source>
</evidence>
<feature type="transmembrane region" description="Helical" evidence="7">
    <location>
        <begin position="125"/>
        <end position="146"/>
    </location>
</feature>
<feature type="compositionally biased region" description="Basic and acidic residues" evidence="6">
    <location>
        <begin position="385"/>
        <end position="397"/>
    </location>
</feature>
<accession>A0A6J8ARC3</accession>
<feature type="transmembrane region" description="Helical" evidence="7">
    <location>
        <begin position="213"/>
        <end position="237"/>
    </location>
</feature>
<evidence type="ECO:0000256" key="6">
    <source>
        <dbReference type="SAM" id="MobiDB-lite"/>
    </source>
</evidence>